<evidence type="ECO:0000256" key="1">
    <source>
        <dbReference type="SAM" id="MobiDB-lite"/>
    </source>
</evidence>
<dbReference type="Pfam" id="PF22746">
    <property type="entry name" value="SHOCT-like_DUF2089-C"/>
    <property type="match status" value="1"/>
</dbReference>
<evidence type="ECO:0000259" key="2">
    <source>
        <dbReference type="Pfam" id="PF13349"/>
    </source>
</evidence>
<organism evidence="4 5">
    <name type="scientific">Ureibacillus acetophenoni</name>
    <dbReference type="NCBI Taxonomy" id="614649"/>
    <lineage>
        <taxon>Bacteria</taxon>
        <taxon>Bacillati</taxon>
        <taxon>Bacillota</taxon>
        <taxon>Bacilli</taxon>
        <taxon>Bacillales</taxon>
        <taxon>Caryophanaceae</taxon>
        <taxon>Ureibacillus</taxon>
    </lineage>
</organism>
<dbReference type="InterPro" id="IPR053959">
    <property type="entry name" value="YvlB/LiaX_N"/>
</dbReference>
<proteinExistence type="predicted"/>
<dbReference type="Proteomes" id="UP000219252">
    <property type="component" value="Unassembled WGS sequence"/>
</dbReference>
<gene>
    <name evidence="4" type="ORF">SAMN05877842_101212</name>
</gene>
<feature type="region of interest" description="Disordered" evidence="1">
    <location>
        <begin position="32"/>
        <end position="56"/>
    </location>
</feature>
<dbReference type="EMBL" id="OBQC01000001">
    <property type="protein sequence ID" value="SOC35018.1"/>
    <property type="molecule type" value="Genomic_DNA"/>
</dbReference>
<keyword evidence="5" id="KW-1185">Reference proteome</keyword>
<name>A0A285U0T7_9BACL</name>
<feature type="domain" description="YvlB/LiaX N-terminal" evidence="3">
    <location>
        <begin position="3"/>
        <end position="34"/>
    </location>
</feature>
<sequence length="406" mass="45304">MENERKRILNLVENGTISAEEAIVLLEALSKEKESTQGKTVPVPVPVTKKESSEEPNFEKYNREHKSKQSFEDMFSNMFNNKESNKKMNEFINDLKQDLSQFSSKMMDLVNTTFTKVKDFDFEFPFGEKVEFNNTYEYKGEEIKGIEIDIPTGKIDVVRSEGDQVIVEAKVKTALVNDDEAKTKEDFEQQFIQLKDGKLDITTPSKMSQVTLRLALPEKHYDLINFRLLNGGVTVSQLDTKLLKIKSYNGAVKLDHSTFETATINGGNGAIELRNVKGDDLEAETVNGRIYINGQLQEVEAESVNGAVAVTTTSETARKIKASTVAGAVELYIPRNVSIEGQVSTNFGKSDIGLSDVTQSSVEDQFLSKTTSFSKIVEDATTLKIVGESRTGSIIVRYTVESDHQE</sequence>
<evidence type="ECO:0000313" key="4">
    <source>
        <dbReference type="EMBL" id="SOC35018.1"/>
    </source>
</evidence>
<dbReference type="Pfam" id="PF13349">
    <property type="entry name" value="DUF4097"/>
    <property type="match status" value="1"/>
</dbReference>
<accession>A0A285U0T7</accession>
<dbReference type="RefSeq" id="WP_097147775.1">
    <property type="nucleotide sequence ID" value="NZ_OBQC01000001.1"/>
</dbReference>
<protein>
    <submittedName>
        <fullName evidence="4">DUF4097 and DUF4098 domain-containing protein YvlB</fullName>
    </submittedName>
</protein>
<dbReference type="AlphaFoldDB" id="A0A285U0T7"/>
<dbReference type="InterPro" id="IPR025164">
    <property type="entry name" value="Toastrack_DUF4097"/>
</dbReference>
<dbReference type="OrthoDB" id="2240743at2"/>
<evidence type="ECO:0000313" key="5">
    <source>
        <dbReference type="Proteomes" id="UP000219252"/>
    </source>
</evidence>
<reference evidence="5" key="1">
    <citation type="submission" date="2017-08" db="EMBL/GenBank/DDBJ databases">
        <authorList>
            <person name="Varghese N."/>
            <person name="Submissions S."/>
        </authorList>
    </citation>
    <scope>NUCLEOTIDE SEQUENCE [LARGE SCALE GENOMIC DNA]</scope>
    <source>
        <strain evidence="5">JC23</strain>
    </source>
</reference>
<evidence type="ECO:0000259" key="3">
    <source>
        <dbReference type="Pfam" id="PF22746"/>
    </source>
</evidence>
<feature type="domain" description="DUF4097" evidence="2">
    <location>
        <begin position="146"/>
        <end position="369"/>
    </location>
</feature>